<dbReference type="CDD" id="cd00616">
    <property type="entry name" value="AHBA_syn"/>
    <property type="match status" value="1"/>
</dbReference>
<comment type="similarity">
    <text evidence="3">Belongs to the DegT/DnrJ/EryC1 family.</text>
</comment>
<evidence type="ECO:0000256" key="3">
    <source>
        <dbReference type="RuleBase" id="RU004508"/>
    </source>
</evidence>
<dbReference type="GO" id="GO:0008483">
    <property type="term" value="F:transaminase activity"/>
    <property type="evidence" value="ECO:0007669"/>
    <property type="project" value="UniProtKB-KW"/>
</dbReference>
<dbReference type="PANTHER" id="PTHR30244:SF30">
    <property type="entry name" value="BLR5990 PROTEIN"/>
    <property type="match status" value="1"/>
</dbReference>
<dbReference type="InterPro" id="IPR015421">
    <property type="entry name" value="PyrdxlP-dep_Trfase_major"/>
</dbReference>
<keyword evidence="4" id="KW-0032">Aminotransferase</keyword>
<proteinExistence type="inferred from homology"/>
<dbReference type="Proteomes" id="UP000284547">
    <property type="component" value="Unassembled WGS sequence"/>
</dbReference>
<dbReference type="InterPro" id="IPR015422">
    <property type="entry name" value="PyrdxlP-dep_Trfase_small"/>
</dbReference>
<dbReference type="GO" id="GO:0030170">
    <property type="term" value="F:pyridoxal phosphate binding"/>
    <property type="evidence" value="ECO:0007669"/>
    <property type="project" value="TreeGrafter"/>
</dbReference>
<dbReference type="Gene3D" id="3.90.1150.10">
    <property type="entry name" value="Aspartate Aminotransferase, domain 1"/>
    <property type="match status" value="1"/>
</dbReference>
<dbReference type="Gene3D" id="3.40.640.10">
    <property type="entry name" value="Type I PLP-dependent aspartate aminotransferase-like (Major domain)"/>
    <property type="match status" value="1"/>
</dbReference>
<dbReference type="GO" id="GO:0000271">
    <property type="term" value="P:polysaccharide biosynthetic process"/>
    <property type="evidence" value="ECO:0007669"/>
    <property type="project" value="TreeGrafter"/>
</dbReference>
<protein>
    <submittedName>
        <fullName evidence="4">DegT/DnrJ/EryC1/StrS family aminotransferase</fullName>
    </submittedName>
</protein>
<accession>A0A411YZU0</accession>
<dbReference type="PANTHER" id="PTHR30244">
    <property type="entry name" value="TRANSAMINASE"/>
    <property type="match status" value="1"/>
</dbReference>
<comment type="caution">
    <text evidence="4">The sequence shown here is derived from an EMBL/GenBank/DDBJ whole genome shotgun (WGS) entry which is preliminary data.</text>
</comment>
<dbReference type="EMBL" id="QWEY01000009">
    <property type="protein sequence ID" value="RGP36325.1"/>
    <property type="molecule type" value="Genomic_DNA"/>
</dbReference>
<keyword evidence="4" id="KW-0808">Transferase</keyword>
<name>A0A411YZU0_9RHOB</name>
<dbReference type="InterPro" id="IPR000653">
    <property type="entry name" value="DegT/StrS_aminotransferase"/>
</dbReference>
<sequence length="416" mass="44914">MRLDDWRGARKHTVVIPCVTDPVPGPSAPVYVEYPLCVADIGRKERLNAYKCMQSGMVGPAGPYRDMFEARFADLVGARHILATSNGTTALHLALLLMGAGPGDEVIVPSMTYVATANAIRHTGATPVFADVSPLTWCLDPNDVAARITPNTKGILPVHLYGNLADTEALEALAKAKGLWVIYDGAHAALSTLNGAGSGSFGRLCTYSFHLNKTITCGEGGAIAINDDALFERARRLRSHGMDYHTRHLLHEVGYNYRLSNLHCSILCAQLDHVADIRDSRDAVAAAYGAELAGTPGLQVQPVLAGQRRETWMYTVLCDEAAGAPPRDAIIAGLARLGVEARPFFPAIHRMAFHRPPKGQPRADLPVTDRLARDGFSLPTYNTMPPEHASQIARRLRQVLADPALRHGARDQSGVA</sequence>
<reference evidence="4 5" key="1">
    <citation type="submission" date="2018-08" db="EMBL/GenBank/DDBJ databases">
        <title>Flavobacterium tibetense sp. nov., isolated from a wetland YonghuCo on Tibetan Plateau.</title>
        <authorList>
            <person name="Phurbu D."/>
            <person name="Lu H."/>
            <person name="Xing P."/>
        </authorList>
    </citation>
    <scope>NUCLEOTIDE SEQUENCE [LARGE SCALE GENOMIC DNA]</scope>
    <source>
        <strain evidence="4 5">DJC</strain>
    </source>
</reference>
<evidence type="ECO:0000313" key="5">
    <source>
        <dbReference type="Proteomes" id="UP000284547"/>
    </source>
</evidence>
<gene>
    <name evidence="4" type="ORF">D1012_16220</name>
</gene>
<dbReference type="Pfam" id="PF01041">
    <property type="entry name" value="DegT_DnrJ_EryC1"/>
    <property type="match status" value="1"/>
</dbReference>
<feature type="modified residue" description="N6-(pyridoxal phosphate)lysine" evidence="2">
    <location>
        <position position="213"/>
    </location>
</feature>
<dbReference type="InterPro" id="IPR015424">
    <property type="entry name" value="PyrdxlP-dep_Trfase"/>
</dbReference>
<keyword evidence="5" id="KW-1185">Reference proteome</keyword>
<evidence type="ECO:0000256" key="1">
    <source>
        <dbReference type="PIRSR" id="PIRSR000390-1"/>
    </source>
</evidence>
<feature type="active site" description="Proton acceptor" evidence="1">
    <location>
        <position position="213"/>
    </location>
</feature>
<dbReference type="SUPFAM" id="SSF53383">
    <property type="entry name" value="PLP-dependent transferases"/>
    <property type="match status" value="1"/>
</dbReference>
<evidence type="ECO:0000313" key="4">
    <source>
        <dbReference type="EMBL" id="RGP36325.1"/>
    </source>
</evidence>
<evidence type="ECO:0000256" key="2">
    <source>
        <dbReference type="PIRSR" id="PIRSR000390-2"/>
    </source>
</evidence>
<dbReference type="AlphaFoldDB" id="A0A411YZU0"/>
<organism evidence="4 5">
    <name type="scientific">Pseudotabrizicola alkalilacus</name>
    <dbReference type="NCBI Taxonomy" id="2305252"/>
    <lineage>
        <taxon>Bacteria</taxon>
        <taxon>Pseudomonadati</taxon>
        <taxon>Pseudomonadota</taxon>
        <taxon>Alphaproteobacteria</taxon>
        <taxon>Rhodobacterales</taxon>
        <taxon>Paracoccaceae</taxon>
        <taxon>Pseudotabrizicola</taxon>
    </lineage>
</organism>
<keyword evidence="2 3" id="KW-0663">Pyridoxal phosphate</keyword>
<dbReference type="PIRSF" id="PIRSF000390">
    <property type="entry name" value="PLP_StrS"/>
    <property type="match status" value="1"/>
</dbReference>